<dbReference type="PANTHER" id="PTHR48081">
    <property type="entry name" value="AB HYDROLASE SUPERFAMILY PROTEIN C4A8.06C"/>
    <property type="match status" value="1"/>
</dbReference>
<feature type="domain" description="BD-FAE-like" evidence="2">
    <location>
        <begin position="103"/>
        <end position="298"/>
    </location>
</feature>
<protein>
    <submittedName>
        <fullName evidence="3">Acetyl esterase/lipase</fullName>
    </submittedName>
</protein>
<name>A0A4Q7MBE4_9MICO</name>
<dbReference type="PANTHER" id="PTHR48081:SF13">
    <property type="entry name" value="ALPHA_BETA HYDROLASE"/>
    <property type="match status" value="1"/>
</dbReference>
<reference evidence="3 4" key="1">
    <citation type="submission" date="2019-02" db="EMBL/GenBank/DDBJ databases">
        <title>Genomic Encyclopedia of Type Strains, Phase IV (KMG-IV): sequencing the most valuable type-strain genomes for metagenomic binning, comparative biology and taxonomic classification.</title>
        <authorList>
            <person name="Goeker M."/>
        </authorList>
    </citation>
    <scope>NUCLEOTIDE SEQUENCE [LARGE SCALE GENOMIC DNA]</scope>
    <source>
        <strain evidence="3 4">DSM 43045</strain>
    </source>
</reference>
<dbReference type="SUPFAM" id="SSF53474">
    <property type="entry name" value="alpha/beta-Hydrolases"/>
    <property type="match status" value="1"/>
</dbReference>
<dbReference type="Proteomes" id="UP000293289">
    <property type="component" value="Unassembled WGS sequence"/>
</dbReference>
<sequence>MTSTRIAGGSGFRARRIAFAALAALAAVVGVVALSGFHTQLREIDPSGPDAASEVASTEMIGIRTFAAPTGLDVAEDLEYGTREDGTLLTLDVCSPAPDALVAVRPAVVSIHGGSWSRGDKANADWRNVCLWLASEGFVAASVNYRLVPDVRFPAAIDDVALAVEWLRAPEQVERFGIDPTRIGAFGGSAGGNLASLLGTSGDGPLDEGVRVAAVAELSGPVGLGAAELAADGASPWLRGIIAEYLGCEPGAGIDACPQQADASPATRVDPSDPPFFIGHSEQEVVPVGQSQRFAATLGAAGVPVEVAIVPGAEHSIGILDEPLRARVAAFLHAYLG</sequence>
<evidence type="ECO:0000313" key="4">
    <source>
        <dbReference type="Proteomes" id="UP000293289"/>
    </source>
</evidence>
<accession>A0A4Q7MBE4</accession>
<dbReference type="EMBL" id="SGWY01000003">
    <property type="protein sequence ID" value="RZS64677.1"/>
    <property type="molecule type" value="Genomic_DNA"/>
</dbReference>
<keyword evidence="1" id="KW-0378">Hydrolase</keyword>
<evidence type="ECO:0000313" key="3">
    <source>
        <dbReference type="EMBL" id="RZS64677.1"/>
    </source>
</evidence>
<dbReference type="InterPro" id="IPR049492">
    <property type="entry name" value="BD-FAE-like_dom"/>
</dbReference>
<proteinExistence type="predicted"/>
<evidence type="ECO:0000256" key="1">
    <source>
        <dbReference type="ARBA" id="ARBA00022801"/>
    </source>
</evidence>
<keyword evidence="4" id="KW-1185">Reference proteome</keyword>
<dbReference type="AlphaFoldDB" id="A0A4Q7MBE4"/>
<dbReference type="Gene3D" id="3.40.50.1820">
    <property type="entry name" value="alpha/beta hydrolase"/>
    <property type="match status" value="1"/>
</dbReference>
<dbReference type="InterPro" id="IPR050300">
    <property type="entry name" value="GDXG_lipolytic_enzyme"/>
</dbReference>
<comment type="caution">
    <text evidence="3">The sequence shown here is derived from an EMBL/GenBank/DDBJ whole genome shotgun (WGS) entry which is preliminary data.</text>
</comment>
<dbReference type="Pfam" id="PF20434">
    <property type="entry name" value="BD-FAE"/>
    <property type="match status" value="1"/>
</dbReference>
<evidence type="ECO:0000259" key="2">
    <source>
        <dbReference type="Pfam" id="PF20434"/>
    </source>
</evidence>
<organism evidence="3 4">
    <name type="scientific">Agromyces ramosus</name>
    <dbReference type="NCBI Taxonomy" id="33879"/>
    <lineage>
        <taxon>Bacteria</taxon>
        <taxon>Bacillati</taxon>
        <taxon>Actinomycetota</taxon>
        <taxon>Actinomycetes</taxon>
        <taxon>Micrococcales</taxon>
        <taxon>Microbacteriaceae</taxon>
        <taxon>Agromyces</taxon>
    </lineage>
</organism>
<dbReference type="InterPro" id="IPR029058">
    <property type="entry name" value="AB_hydrolase_fold"/>
</dbReference>
<dbReference type="GO" id="GO:0016787">
    <property type="term" value="F:hydrolase activity"/>
    <property type="evidence" value="ECO:0007669"/>
    <property type="project" value="UniProtKB-KW"/>
</dbReference>
<dbReference type="RefSeq" id="WP_130353883.1">
    <property type="nucleotide sequence ID" value="NZ_SGWY01000003.1"/>
</dbReference>
<gene>
    <name evidence="3" type="ORF">EV187_3064</name>
</gene>
<dbReference type="OrthoDB" id="9803828at2"/>